<dbReference type="InterPro" id="IPR010752">
    <property type="entry name" value="DUF1329"/>
</dbReference>
<evidence type="ECO:0000256" key="2">
    <source>
        <dbReference type="SAM" id="SignalP"/>
    </source>
</evidence>
<keyword evidence="4" id="KW-1185">Reference proteome</keyword>
<evidence type="ECO:0000313" key="3">
    <source>
        <dbReference type="EMBL" id="ASP40498.1"/>
    </source>
</evidence>
<accession>A0A222FNA0</accession>
<keyword evidence="2" id="KW-0732">Signal</keyword>
<dbReference type="Proteomes" id="UP000202440">
    <property type="component" value="Chromosome"/>
</dbReference>
<proteinExistence type="predicted"/>
<dbReference type="EMBL" id="CP022530">
    <property type="protein sequence ID" value="ASP40498.1"/>
    <property type="molecule type" value="Genomic_DNA"/>
</dbReference>
<gene>
    <name evidence="3" type="ORF">CHH28_18295</name>
</gene>
<evidence type="ECO:0000256" key="1">
    <source>
        <dbReference type="SAM" id="MobiDB-lite"/>
    </source>
</evidence>
<feature type="chain" id="PRO_5012804447" evidence="2">
    <location>
        <begin position="24"/>
        <end position="455"/>
    </location>
</feature>
<evidence type="ECO:0000313" key="4">
    <source>
        <dbReference type="Proteomes" id="UP000202440"/>
    </source>
</evidence>
<dbReference type="RefSeq" id="WP_094061660.1">
    <property type="nucleotide sequence ID" value="NZ_CP022530.1"/>
</dbReference>
<protein>
    <submittedName>
        <fullName evidence="3">Outer membrane lipoprotein-sorting protein</fullName>
    </submittedName>
</protein>
<feature type="signal peptide" evidence="2">
    <location>
        <begin position="1"/>
        <end position="23"/>
    </location>
</feature>
<name>A0A222FNA0_9GAMM</name>
<organism evidence="3 4">
    <name type="scientific">Bacterioplanes sanyensis</name>
    <dbReference type="NCBI Taxonomy" id="1249553"/>
    <lineage>
        <taxon>Bacteria</taxon>
        <taxon>Pseudomonadati</taxon>
        <taxon>Pseudomonadota</taxon>
        <taxon>Gammaproteobacteria</taxon>
        <taxon>Oceanospirillales</taxon>
        <taxon>Oceanospirillaceae</taxon>
        <taxon>Bacterioplanes</taxon>
    </lineage>
</organism>
<sequence length="455" mass="52515">MKNNNWIAAGALALVVFASHSWAAVSVKQADRLKGELMPLGGERAGNGNDIPPWRGGLTLPPLGYEKPGQHHQDPFPQDEPLFTITSSNMKQYADYLTEGQQAMFRKYPDTFRMPIYQTRRTAAAPEWVYENTYKNAIRAELGGEGNALLYAYGGIPFPIAQNGLEAIWNHITRWRGIYLTRRASELAVHRDGDYSLVTVQQEVEFNYYRTDRTIEDLDNILFYYLSFTKAPARLAGGAVLVHETLNQVDEPRQAWGYNAGQRRVRRAPNLAYDTPIAAADGLRYADDTDMFNGAPDRYNWKLLGKRELYIPYNNYRLSADTVSYDDLIQPGHLNPDFTRYEKHRVWVVEATLKEGMRHVYQRRVFYLDEDTWGIAVADQYDAADELWRVNMAYIKTYYEMPVTWTTMDVFHDLKAGRYHLQGLDNQEEGTIDYSQEPPGERYFTPAELRRRGRR</sequence>
<dbReference type="Gene3D" id="2.50.20.10">
    <property type="entry name" value="Lipoprotein localisation LolA/LolB/LppX"/>
    <property type="match status" value="1"/>
</dbReference>
<reference evidence="3 4" key="1">
    <citation type="submission" date="2017-07" db="EMBL/GenBank/DDBJ databases">
        <title>Annotated genome sequence of Bacterioplanes sanyensis isolated from Red Sea.</title>
        <authorList>
            <person name="Rehman Z.U."/>
        </authorList>
    </citation>
    <scope>NUCLEOTIDE SEQUENCE [LARGE SCALE GENOMIC DNA]</scope>
    <source>
        <strain evidence="3 4">NV9</strain>
    </source>
</reference>
<dbReference type="KEGG" id="bsan:CHH28_18295"/>
<feature type="region of interest" description="Disordered" evidence="1">
    <location>
        <begin position="430"/>
        <end position="455"/>
    </location>
</feature>
<keyword evidence="3" id="KW-0449">Lipoprotein</keyword>
<dbReference type="Pfam" id="PF07044">
    <property type="entry name" value="DUF1329"/>
    <property type="match status" value="1"/>
</dbReference>
<dbReference type="CDD" id="cd16329">
    <property type="entry name" value="LolA_like"/>
    <property type="match status" value="1"/>
</dbReference>
<dbReference type="OrthoDB" id="178023at2"/>
<dbReference type="AlphaFoldDB" id="A0A222FNA0"/>